<dbReference type="InterPro" id="IPR029044">
    <property type="entry name" value="Nucleotide-diphossugar_trans"/>
</dbReference>
<proteinExistence type="predicted"/>
<evidence type="ECO:0000313" key="1">
    <source>
        <dbReference type="EMBL" id="MXN20401.1"/>
    </source>
</evidence>
<dbReference type="GO" id="GO:0016740">
    <property type="term" value="F:transferase activity"/>
    <property type="evidence" value="ECO:0007669"/>
    <property type="project" value="UniProtKB-KW"/>
</dbReference>
<organism evidence="1 2">
    <name type="scientific">Pseudooceanicola albus</name>
    <dbReference type="NCBI Taxonomy" id="2692189"/>
    <lineage>
        <taxon>Bacteria</taxon>
        <taxon>Pseudomonadati</taxon>
        <taxon>Pseudomonadota</taxon>
        <taxon>Alphaproteobacteria</taxon>
        <taxon>Rhodobacterales</taxon>
        <taxon>Paracoccaceae</taxon>
        <taxon>Pseudooceanicola</taxon>
    </lineage>
</organism>
<dbReference type="SUPFAM" id="SSF53448">
    <property type="entry name" value="Nucleotide-diphospho-sugar transferases"/>
    <property type="match status" value="1"/>
</dbReference>
<name>A0A6L7G8J4_9RHOB</name>
<gene>
    <name evidence="1" type="ORF">GR170_21405</name>
</gene>
<evidence type="ECO:0000313" key="2">
    <source>
        <dbReference type="Proteomes" id="UP000477911"/>
    </source>
</evidence>
<dbReference type="EMBL" id="WUMU01000027">
    <property type="protein sequence ID" value="MXN20401.1"/>
    <property type="molecule type" value="Genomic_DNA"/>
</dbReference>
<dbReference type="Gene3D" id="3.90.550.10">
    <property type="entry name" value="Spore Coat Polysaccharide Biosynthesis Protein SpsA, Chain A"/>
    <property type="match status" value="1"/>
</dbReference>
<comment type="caution">
    <text evidence="1">The sequence shown here is derived from an EMBL/GenBank/DDBJ whole genome shotgun (WGS) entry which is preliminary data.</text>
</comment>
<dbReference type="AlphaFoldDB" id="A0A6L7G8J4"/>
<protein>
    <submittedName>
        <fullName evidence="1">Glycosyl transferase</fullName>
    </submittedName>
</protein>
<sequence length="304" mass="32828">MLILMAVKNGARYLPAQLGSLTEPLRAGWRLRLSDDGSEDGSPGLLRRFAARWPQGQVQIGAGPGQGAAAHFLALLADLPEVPGPVALADQDDIWLPGKLARAQALLSRVPGHVPAFVHARRVNWDVSGGLYWPSAHPARPPCFENALLENVAFGNTLVLNPAAARLVRQVAPQAAGIYAHDWFLYQLLTGAGALCLYDPVPAVLYRLHGGNAIGCSRGLRGWLARKRAVLRGRYARRIDAQLTALLACRAALTPENRTTLEAFAAARRAPGLRRLGTFRKLGLFRQTRQGRLGFWGGALLGLV</sequence>
<reference evidence="1 2" key="1">
    <citation type="submission" date="2019-12" db="EMBL/GenBank/DDBJ databases">
        <authorList>
            <person name="Li M."/>
        </authorList>
    </citation>
    <scope>NUCLEOTIDE SEQUENCE [LARGE SCALE GENOMIC DNA]</scope>
    <source>
        <strain evidence="1 2">GBMRC 2024</strain>
    </source>
</reference>
<keyword evidence="1" id="KW-0808">Transferase</keyword>
<keyword evidence="2" id="KW-1185">Reference proteome</keyword>
<dbReference type="Proteomes" id="UP000477911">
    <property type="component" value="Unassembled WGS sequence"/>
</dbReference>
<accession>A0A6L7G8J4</accession>